<reference evidence="1 2" key="1">
    <citation type="submission" date="2015-02" db="EMBL/GenBank/DDBJ databases">
        <title>Single-cell genomics of uncultivated deep-branching MTB reveals a conserved set of magnetosome genes.</title>
        <authorList>
            <person name="Kolinko S."/>
            <person name="Richter M."/>
            <person name="Glockner F.O."/>
            <person name="Brachmann A."/>
            <person name="Schuler D."/>
        </authorList>
    </citation>
    <scope>NUCLEOTIDE SEQUENCE [LARGE SCALE GENOMIC DNA]</scope>
    <source>
        <strain evidence="1">TM-1</strain>
    </source>
</reference>
<gene>
    <name evidence="1" type="ORF">MBAV_001003</name>
</gene>
<organism evidence="1 2">
    <name type="scientific">Candidatus Magnetobacterium bavaricum</name>
    <dbReference type="NCBI Taxonomy" id="29290"/>
    <lineage>
        <taxon>Bacteria</taxon>
        <taxon>Pseudomonadati</taxon>
        <taxon>Nitrospirota</taxon>
        <taxon>Thermodesulfovibrionia</taxon>
        <taxon>Thermodesulfovibrionales</taxon>
        <taxon>Candidatus Magnetobacteriaceae</taxon>
        <taxon>Candidatus Magnetobacterium</taxon>
    </lineage>
</organism>
<proteinExistence type="predicted"/>
<accession>A0A0F3GY88</accession>
<evidence type="ECO:0000313" key="1">
    <source>
        <dbReference type="EMBL" id="KJU86802.1"/>
    </source>
</evidence>
<dbReference type="AlphaFoldDB" id="A0A0F3GY88"/>
<comment type="caution">
    <text evidence="1">The sequence shown here is derived from an EMBL/GenBank/DDBJ whole genome shotgun (WGS) entry which is preliminary data.</text>
</comment>
<protein>
    <submittedName>
        <fullName evidence="1">Uncharacterized protein</fullName>
    </submittedName>
</protein>
<sequence length="58" mass="6365">MITLQVGFEGDWQVRLLCRGGGSPPGSLKSHSPFLLLRSNAIALPIPVALNTRYLWLC</sequence>
<keyword evidence="2" id="KW-1185">Reference proteome</keyword>
<evidence type="ECO:0000313" key="2">
    <source>
        <dbReference type="Proteomes" id="UP000033423"/>
    </source>
</evidence>
<dbReference type="Proteomes" id="UP000033423">
    <property type="component" value="Unassembled WGS sequence"/>
</dbReference>
<dbReference type="EMBL" id="LACI01000451">
    <property type="protein sequence ID" value="KJU86802.1"/>
    <property type="molecule type" value="Genomic_DNA"/>
</dbReference>
<name>A0A0F3GY88_9BACT</name>